<evidence type="ECO:0008006" key="4">
    <source>
        <dbReference type="Google" id="ProtNLM"/>
    </source>
</evidence>
<reference evidence="2 3" key="2">
    <citation type="journal article" date="2012" name="Stand. Genomic Sci.">
        <title>Complete Genome Sequence of Clostridium clariflavum DSM 19732.</title>
        <authorList>
            <person name="Izquierdo J.A."/>
            <person name="Goodwin L."/>
            <person name="Davenport K.W."/>
            <person name="Teshima H."/>
            <person name="Bruce D."/>
            <person name="Detter C."/>
            <person name="Tapia R."/>
            <person name="Han S."/>
            <person name="Land M."/>
            <person name="Hauser L."/>
            <person name="Jeffries C.D."/>
            <person name="Han J."/>
            <person name="Pitluck S."/>
            <person name="Nolan M."/>
            <person name="Chen A."/>
            <person name="Huntemann M."/>
            <person name="Mavromatis K."/>
            <person name="Mikhailova N."/>
            <person name="Liolios K."/>
            <person name="Woyke T."/>
            <person name="Lynd L.R."/>
        </authorList>
    </citation>
    <scope>NUCLEOTIDE SEQUENCE [LARGE SCALE GENOMIC DNA]</scope>
    <source>
        <strain evidence="3">DSM 19732 / NBRC 101661 / EBR45</strain>
    </source>
</reference>
<dbReference type="KEGG" id="ccl:Clocl_2002"/>
<sequence length="146" mass="16490" precursor="true">MKIKYEIFRRFGIGIFFIIISITILVAGFIPNMVKIIERNISNNYYQTTAHIVSIKQQKRGHEVLVLFSIPGGPQYVASLDTYVEGMAVGDSVEIYYQKSKPTNVTLKGNQFRQAVLFGSVGGILLVVSIILLKKHKAKERIHDTF</sequence>
<dbReference type="OrthoDB" id="9953051at2"/>
<evidence type="ECO:0000313" key="2">
    <source>
        <dbReference type="EMBL" id="AEV68601.1"/>
    </source>
</evidence>
<accession>G8LVZ7</accession>
<gene>
    <name evidence="2" type="ordered locus">Clocl_2002</name>
</gene>
<dbReference type="AlphaFoldDB" id="G8LVZ7"/>
<dbReference type="RefSeq" id="WP_014255181.1">
    <property type="nucleotide sequence ID" value="NC_016627.1"/>
</dbReference>
<proteinExistence type="predicted"/>
<keyword evidence="1" id="KW-0472">Membrane</keyword>
<keyword evidence="3" id="KW-1185">Reference proteome</keyword>
<feature type="transmembrane region" description="Helical" evidence="1">
    <location>
        <begin position="115"/>
        <end position="133"/>
    </location>
</feature>
<evidence type="ECO:0000313" key="3">
    <source>
        <dbReference type="Proteomes" id="UP000005435"/>
    </source>
</evidence>
<dbReference type="EMBL" id="CP003065">
    <property type="protein sequence ID" value="AEV68601.1"/>
    <property type="molecule type" value="Genomic_DNA"/>
</dbReference>
<keyword evidence="1" id="KW-0812">Transmembrane</keyword>
<organism evidence="2 3">
    <name type="scientific">Acetivibrio clariflavus (strain DSM 19732 / NBRC 101661 / EBR45)</name>
    <name type="common">Clostridium clariflavum</name>
    <dbReference type="NCBI Taxonomy" id="720554"/>
    <lineage>
        <taxon>Bacteria</taxon>
        <taxon>Bacillati</taxon>
        <taxon>Bacillota</taxon>
        <taxon>Clostridia</taxon>
        <taxon>Eubacteriales</taxon>
        <taxon>Oscillospiraceae</taxon>
        <taxon>Acetivibrio</taxon>
    </lineage>
</organism>
<keyword evidence="1" id="KW-1133">Transmembrane helix</keyword>
<protein>
    <recommendedName>
        <fullName evidence="4">DUF3592 domain-containing protein</fullName>
    </recommendedName>
</protein>
<evidence type="ECO:0000256" key="1">
    <source>
        <dbReference type="SAM" id="Phobius"/>
    </source>
</evidence>
<reference evidence="3" key="1">
    <citation type="submission" date="2011-12" db="EMBL/GenBank/DDBJ databases">
        <title>Complete sequence of Clostridium clariflavum DSM 19732.</title>
        <authorList>
            <consortium name="US DOE Joint Genome Institute"/>
            <person name="Lucas S."/>
            <person name="Han J."/>
            <person name="Lapidus A."/>
            <person name="Cheng J.-F."/>
            <person name="Goodwin L."/>
            <person name="Pitluck S."/>
            <person name="Peters L."/>
            <person name="Teshima H."/>
            <person name="Detter J.C."/>
            <person name="Han C."/>
            <person name="Tapia R."/>
            <person name="Land M."/>
            <person name="Hauser L."/>
            <person name="Kyrpides N."/>
            <person name="Ivanova N."/>
            <person name="Pagani I."/>
            <person name="Kitzmiller T."/>
            <person name="Lynd L."/>
            <person name="Izquierdo J."/>
            <person name="Woyke T."/>
        </authorList>
    </citation>
    <scope>NUCLEOTIDE SEQUENCE [LARGE SCALE GENOMIC DNA]</scope>
    <source>
        <strain evidence="3">DSM 19732 / NBRC 101661 / EBR45</strain>
    </source>
</reference>
<name>G8LVZ7_ACECE</name>
<dbReference type="HOGENOM" id="CLU_1774143_0_0_9"/>
<dbReference type="Proteomes" id="UP000005435">
    <property type="component" value="Chromosome"/>
</dbReference>
<feature type="transmembrane region" description="Helical" evidence="1">
    <location>
        <begin position="12"/>
        <end position="30"/>
    </location>
</feature>